<reference evidence="2" key="2">
    <citation type="submission" date="2017-02" db="UniProtKB">
        <authorList>
            <consortium name="WormBaseParasite"/>
        </authorList>
    </citation>
    <scope>IDENTIFICATION</scope>
</reference>
<dbReference type="Proteomes" id="UP000035642">
    <property type="component" value="Unassembled WGS sequence"/>
</dbReference>
<evidence type="ECO:0000313" key="1">
    <source>
        <dbReference type="Proteomes" id="UP000035642"/>
    </source>
</evidence>
<reference evidence="1" key="1">
    <citation type="submission" date="2012-09" db="EMBL/GenBank/DDBJ databases">
        <authorList>
            <person name="Martin A.A."/>
        </authorList>
    </citation>
    <scope>NUCLEOTIDE SEQUENCE</scope>
</reference>
<keyword evidence="1" id="KW-1185">Reference proteome</keyword>
<dbReference type="AlphaFoldDB" id="A0A0K0DQM0"/>
<proteinExistence type="predicted"/>
<name>A0A0K0DQM0_ANGCA</name>
<protein>
    <submittedName>
        <fullName evidence="2">Endo/exonuclease/phosphatase domain-containing protein</fullName>
    </submittedName>
</protein>
<sequence length="86" mass="9648">MVTICTYNARTLASESSIEGLLMQARMIKHDVMDLAETRRRHPFSAAYDTGEELFLGTCVWPRRDDATHSTTLEKNCSSEHATAEA</sequence>
<dbReference type="WBParaSite" id="ACAC_0001405901-mRNA-1">
    <property type="protein sequence ID" value="ACAC_0001405901-mRNA-1"/>
    <property type="gene ID" value="ACAC_0001405901"/>
</dbReference>
<organism evidence="1 2">
    <name type="scientific">Angiostrongylus cantonensis</name>
    <name type="common">Rat lungworm</name>
    <dbReference type="NCBI Taxonomy" id="6313"/>
    <lineage>
        <taxon>Eukaryota</taxon>
        <taxon>Metazoa</taxon>
        <taxon>Ecdysozoa</taxon>
        <taxon>Nematoda</taxon>
        <taxon>Chromadorea</taxon>
        <taxon>Rhabditida</taxon>
        <taxon>Rhabditina</taxon>
        <taxon>Rhabditomorpha</taxon>
        <taxon>Strongyloidea</taxon>
        <taxon>Metastrongylidae</taxon>
        <taxon>Angiostrongylus</taxon>
    </lineage>
</organism>
<accession>A0A0K0DQM0</accession>
<evidence type="ECO:0000313" key="2">
    <source>
        <dbReference type="WBParaSite" id="ACAC_0001405901-mRNA-1"/>
    </source>
</evidence>